<accession>A0A8S9IUP1</accession>
<comment type="caution">
    <text evidence="1">The sequence shown here is derived from an EMBL/GenBank/DDBJ whole genome shotgun (WGS) entry which is preliminary data.</text>
</comment>
<dbReference type="AlphaFoldDB" id="A0A8S9IUP1"/>
<dbReference type="EMBL" id="QGKY02001015">
    <property type="protein sequence ID" value="KAF2573172.1"/>
    <property type="molecule type" value="Genomic_DNA"/>
</dbReference>
<evidence type="ECO:0000313" key="1">
    <source>
        <dbReference type="EMBL" id="KAF2573172.1"/>
    </source>
</evidence>
<protein>
    <submittedName>
        <fullName evidence="1">Uncharacterized protein</fullName>
    </submittedName>
</protein>
<reference evidence="1" key="1">
    <citation type="submission" date="2019-12" db="EMBL/GenBank/DDBJ databases">
        <title>Genome sequencing and annotation of Brassica cretica.</title>
        <authorList>
            <person name="Studholme D.J."/>
            <person name="Sarris P.F."/>
        </authorList>
    </citation>
    <scope>NUCLEOTIDE SEQUENCE</scope>
    <source>
        <strain evidence="1">PFS-102/07</strain>
        <tissue evidence="1">Leaf</tissue>
    </source>
</reference>
<proteinExistence type="predicted"/>
<gene>
    <name evidence="1" type="ORF">F2Q70_00005366</name>
</gene>
<organism evidence="1">
    <name type="scientific">Brassica cretica</name>
    <name type="common">Mustard</name>
    <dbReference type="NCBI Taxonomy" id="69181"/>
    <lineage>
        <taxon>Eukaryota</taxon>
        <taxon>Viridiplantae</taxon>
        <taxon>Streptophyta</taxon>
        <taxon>Embryophyta</taxon>
        <taxon>Tracheophyta</taxon>
        <taxon>Spermatophyta</taxon>
        <taxon>Magnoliopsida</taxon>
        <taxon>eudicotyledons</taxon>
        <taxon>Gunneridae</taxon>
        <taxon>Pentapetalae</taxon>
        <taxon>rosids</taxon>
        <taxon>malvids</taxon>
        <taxon>Brassicales</taxon>
        <taxon>Brassicaceae</taxon>
        <taxon>Brassiceae</taxon>
        <taxon>Brassica</taxon>
    </lineage>
</organism>
<name>A0A8S9IUP1_BRACR</name>
<sequence>MEFSYPAVIQAGNRNVHVPYTYNKTDLACRAQDCDIPIPRPYREHGKNKDCFSFLSCGGSFSTAIAGLVFGCNRSMDMCFDCYSASRSEVKSIGVGVGLKLSRVFPVVLDEISRLFSMKLSVEKLGDEDGYGVLLRRLPAKLVAFLHLLRLTLTCGVPMA</sequence>